<dbReference type="PANTHER" id="PTHR33308">
    <property type="entry name" value="PEPTIDOGLYCAN HYDROLASE FLGJ"/>
    <property type="match status" value="1"/>
</dbReference>
<sequence length="229" mass="24881">MTNQTFIGRIAEGAVENMVTSGVLASITIAQAALETGWGASVPGNNLFGIKGSGTTQDTREYINGQWVTIRAGFRTYASWEDSIQDHSRFLHENRRYANAGFFAHSAARDYAGAARALQAAGYATDPNYASKLISIIESYGLTAYDREADQMIQAIEELKTQLAALKGELAGTKQALADVRQQLNMPEVPDWAEAAVEAAVRAGLVDSPENGSYDFYRIITVLHRKGLI</sequence>
<reference evidence="4" key="1">
    <citation type="submission" date="2020-09" db="EMBL/GenBank/DDBJ databases">
        <title>A novel bacterium of genus Paenibacillus, isolated from South China Sea.</title>
        <authorList>
            <person name="Huang H."/>
            <person name="Mo K."/>
            <person name="Hu Y."/>
        </authorList>
    </citation>
    <scope>NUCLEOTIDE SEQUENCE</scope>
    <source>
        <strain evidence="4">IB182363</strain>
    </source>
</reference>
<dbReference type="Proteomes" id="UP000639396">
    <property type="component" value="Unassembled WGS sequence"/>
</dbReference>
<evidence type="ECO:0000313" key="5">
    <source>
        <dbReference type="Proteomes" id="UP000639396"/>
    </source>
</evidence>
<dbReference type="Pfam" id="PF01832">
    <property type="entry name" value="Glucosaminidase"/>
    <property type="match status" value="1"/>
</dbReference>
<dbReference type="EMBL" id="JACXJA010000030">
    <property type="protein sequence ID" value="MBD2864555.1"/>
    <property type="molecule type" value="Genomic_DNA"/>
</dbReference>
<evidence type="ECO:0000256" key="1">
    <source>
        <dbReference type="ARBA" id="ARBA00022801"/>
    </source>
</evidence>
<gene>
    <name evidence="4" type="ORF">IDH45_21425</name>
</gene>
<keyword evidence="2" id="KW-0175">Coiled coil</keyword>
<accession>A0A927CBE1</accession>
<organism evidence="4 5">
    <name type="scientific">Paenibacillus oceani</name>
    <dbReference type="NCBI Taxonomy" id="2772510"/>
    <lineage>
        <taxon>Bacteria</taxon>
        <taxon>Bacillati</taxon>
        <taxon>Bacillota</taxon>
        <taxon>Bacilli</taxon>
        <taxon>Bacillales</taxon>
        <taxon>Paenibacillaceae</taxon>
        <taxon>Paenibacillus</taxon>
    </lineage>
</organism>
<dbReference type="RefSeq" id="WP_190930175.1">
    <property type="nucleotide sequence ID" value="NZ_JACXJA010000030.1"/>
</dbReference>
<proteinExistence type="predicted"/>
<dbReference type="Gene3D" id="1.10.530.10">
    <property type="match status" value="1"/>
</dbReference>
<keyword evidence="5" id="KW-1185">Reference proteome</keyword>
<dbReference type="InterPro" id="IPR002901">
    <property type="entry name" value="MGlyc_endo_b_GlcNAc-like_dom"/>
</dbReference>
<dbReference type="PRINTS" id="PR01002">
    <property type="entry name" value="FLGFLGJ"/>
</dbReference>
<dbReference type="InterPro" id="IPR051056">
    <property type="entry name" value="Glycosyl_Hydrolase_73"/>
</dbReference>
<comment type="caution">
    <text evidence="4">The sequence shown here is derived from an EMBL/GenBank/DDBJ whole genome shotgun (WGS) entry which is preliminary data.</text>
</comment>
<protein>
    <submittedName>
        <fullName evidence="4">Glucosaminidase domain-containing protein</fullName>
    </submittedName>
</protein>
<evidence type="ECO:0000313" key="4">
    <source>
        <dbReference type="EMBL" id="MBD2864555.1"/>
    </source>
</evidence>
<dbReference type="Gene3D" id="4.10.80.30">
    <property type="entry name" value="DNA polymerase, domain 6"/>
    <property type="match status" value="1"/>
</dbReference>
<dbReference type="SMART" id="SM00047">
    <property type="entry name" value="LYZ2"/>
    <property type="match status" value="1"/>
</dbReference>
<name>A0A927CBE1_9BACL</name>
<feature type="coiled-coil region" evidence="2">
    <location>
        <begin position="142"/>
        <end position="183"/>
    </location>
</feature>
<dbReference type="PANTHER" id="PTHR33308:SF9">
    <property type="entry name" value="PEPTIDOGLYCAN HYDROLASE FLGJ"/>
    <property type="match status" value="1"/>
</dbReference>
<dbReference type="AlphaFoldDB" id="A0A927CBE1"/>
<evidence type="ECO:0000259" key="3">
    <source>
        <dbReference type="SMART" id="SM00047"/>
    </source>
</evidence>
<feature type="domain" description="Mannosyl-glycoprotein endo-beta-N-acetylglucosamidase-like" evidence="3">
    <location>
        <begin position="4"/>
        <end position="146"/>
    </location>
</feature>
<evidence type="ECO:0000256" key="2">
    <source>
        <dbReference type="SAM" id="Coils"/>
    </source>
</evidence>
<keyword evidence="1" id="KW-0378">Hydrolase</keyword>
<dbReference type="GO" id="GO:0004040">
    <property type="term" value="F:amidase activity"/>
    <property type="evidence" value="ECO:0007669"/>
    <property type="project" value="InterPro"/>
</dbReference>